<name>A0A5J4S536_9ZZZZ</name>
<dbReference type="AlphaFoldDB" id="A0A5J4S536"/>
<dbReference type="InterPro" id="IPR011518">
    <property type="entry name" value="Transposase_36"/>
</dbReference>
<reference evidence="1" key="1">
    <citation type="submission" date="2019-03" db="EMBL/GenBank/DDBJ databases">
        <title>Single cell metagenomics reveals metabolic interactions within the superorganism composed of flagellate Streblomastix strix and complex community of Bacteroidetes bacteria on its surface.</title>
        <authorList>
            <person name="Treitli S.C."/>
            <person name="Kolisko M."/>
            <person name="Husnik F."/>
            <person name="Keeling P."/>
            <person name="Hampl V."/>
        </authorList>
    </citation>
    <scope>NUCLEOTIDE SEQUENCE</scope>
    <source>
        <strain evidence="1">STM</strain>
    </source>
</reference>
<proteinExistence type="predicted"/>
<dbReference type="EMBL" id="SNRY01000458">
    <property type="protein sequence ID" value="KAA6340473.1"/>
    <property type="molecule type" value="Genomic_DNA"/>
</dbReference>
<dbReference type="NCBIfam" id="NF033519">
    <property type="entry name" value="transpos_ISAzo13"/>
    <property type="match status" value="1"/>
</dbReference>
<protein>
    <recommendedName>
        <fullName evidence="2">ISAzo13 family transposase</fullName>
    </recommendedName>
</protein>
<evidence type="ECO:0008006" key="2">
    <source>
        <dbReference type="Google" id="ProtNLM"/>
    </source>
</evidence>
<evidence type="ECO:0000313" key="1">
    <source>
        <dbReference type="EMBL" id="KAA6340473.1"/>
    </source>
</evidence>
<accession>A0A5J4S536</accession>
<sequence length="295" mass="32247">MDTDLQSKFASLLPHLYEPAARLYLGSEALSLGLGGKQKVSRLAGVSRVRTDKGIEALISPAPSGSLRTEQRIRKKSGCRKLLKEKEGGLMEALEAVIPPHTRGDPMNPLLWASNSLRHIEKALVGKGYKVSHVTIGELLKSLGYGLQANRKTAEGSSTPERDKQFEYINTAALTFMSSGAPVISVDCKKKELIGNYKNQGGEWEEKKHSPAVKEYDFAAKASGKAVPYGVYDIAQNQAWVSVGIRSATAAFAVNTLRTRWQQMGREHYPDSKKLMITADGVGSNSSSSRLRKKE</sequence>
<comment type="caution">
    <text evidence="1">The sequence shown here is derived from an EMBL/GenBank/DDBJ whole genome shotgun (WGS) entry which is preliminary data.</text>
</comment>
<dbReference type="Pfam" id="PF07592">
    <property type="entry name" value="DDE_Tnp_ISAZ013"/>
    <property type="match status" value="1"/>
</dbReference>
<gene>
    <name evidence="1" type="ORF">EZS27_011667</name>
</gene>
<organism evidence="1">
    <name type="scientific">termite gut metagenome</name>
    <dbReference type="NCBI Taxonomy" id="433724"/>
    <lineage>
        <taxon>unclassified sequences</taxon>
        <taxon>metagenomes</taxon>
        <taxon>organismal metagenomes</taxon>
    </lineage>
</organism>